<name>A0A2L2TC85_9HYPO</name>
<dbReference type="STRING" id="56646.A0A2L2TC85"/>
<keyword evidence="2" id="KW-1185">Reference proteome</keyword>
<protein>
    <submittedName>
        <fullName evidence="1">Uncharacterized protein</fullName>
    </submittedName>
</protein>
<dbReference type="EMBL" id="LN649229">
    <property type="protein sequence ID" value="CEI67549.1"/>
    <property type="molecule type" value="Genomic_DNA"/>
</dbReference>
<proteinExistence type="predicted"/>
<sequence length="177" mass="20355">MNLMDTEGSFRADDVGNIPILLVCTRCHDQSHSQEKSNDTLGPCCNIQTTMKAAIRFIMDHERSHTQIGKSLPSRTKFYNYYVNIEQEAEKLGWDTYKHGKLLRPFCVLTPVYPCGRRLVQVAGAVRHAQTVVKANKYMGATRRKVPLENHWWWYDFECETSGTLLALGVILFWLLC</sequence>
<dbReference type="Proteomes" id="UP000245910">
    <property type="component" value="Chromosome I"/>
</dbReference>
<reference evidence="2" key="1">
    <citation type="submission" date="2014-10" db="EMBL/GenBank/DDBJ databases">
        <authorList>
            <person name="King R."/>
        </authorList>
    </citation>
    <scope>NUCLEOTIDE SEQUENCE [LARGE SCALE GENOMIC DNA]</scope>
    <source>
        <strain evidence="2">A3/5</strain>
    </source>
</reference>
<dbReference type="AlphaFoldDB" id="A0A2L2TC85"/>
<evidence type="ECO:0000313" key="2">
    <source>
        <dbReference type="Proteomes" id="UP000245910"/>
    </source>
</evidence>
<evidence type="ECO:0000313" key="1">
    <source>
        <dbReference type="EMBL" id="CEI67549.1"/>
    </source>
</evidence>
<organism evidence="1 2">
    <name type="scientific">Fusarium venenatum</name>
    <dbReference type="NCBI Taxonomy" id="56646"/>
    <lineage>
        <taxon>Eukaryota</taxon>
        <taxon>Fungi</taxon>
        <taxon>Dikarya</taxon>
        <taxon>Ascomycota</taxon>
        <taxon>Pezizomycotina</taxon>
        <taxon>Sordariomycetes</taxon>
        <taxon>Hypocreomycetidae</taxon>
        <taxon>Hypocreales</taxon>
        <taxon>Nectriaceae</taxon>
        <taxon>Fusarium</taxon>
    </lineage>
</organism>
<accession>A0A2L2TC85</accession>